<feature type="domain" description="Response regulatory" evidence="2">
    <location>
        <begin position="34"/>
        <end position="116"/>
    </location>
</feature>
<dbReference type="EMBL" id="MDEJ01000053">
    <property type="protein sequence ID" value="PPU94036.1"/>
    <property type="molecule type" value="Genomic_DNA"/>
</dbReference>
<sequence>MWRVGWHTHAARTCSRQDAGLEGRGHRRQEDHMKALWVEDEPEMASAIRDALATCNMIVDHAPTLGAATRQAILGAFDVMILDRQLRGGDGLRFLRSRSKSSRIIRSYGDESTLSQ</sequence>
<comment type="caution">
    <text evidence="3">The sequence shown here is derived from an EMBL/GenBank/DDBJ whole genome shotgun (WGS) entry which is preliminary data.</text>
</comment>
<dbReference type="GO" id="GO:0000160">
    <property type="term" value="P:phosphorelay signal transduction system"/>
    <property type="evidence" value="ECO:0007669"/>
    <property type="project" value="InterPro"/>
</dbReference>
<name>A0A2S7EP62_9XANT</name>
<dbReference type="InterPro" id="IPR011006">
    <property type="entry name" value="CheY-like_superfamily"/>
</dbReference>
<organism evidence="3 4">
    <name type="scientific">Xanthomonas populi</name>
    <dbReference type="NCBI Taxonomy" id="53414"/>
    <lineage>
        <taxon>Bacteria</taxon>
        <taxon>Pseudomonadati</taxon>
        <taxon>Pseudomonadota</taxon>
        <taxon>Gammaproteobacteria</taxon>
        <taxon>Lysobacterales</taxon>
        <taxon>Lysobacteraceae</taxon>
        <taxon>Xanthomonas</taxon>
    </lineage>
</organism>
<protein>
    <recommendedName>
        <fullName evidence="2">Response regulatory domain-containing protein</fullName>
    </recommendedName>
</protein>
<dbReference type="CDD" id="cd00156">
    <property type="entry name" value="REC"/>
    <property type="match status" value="1"/>
</dbReference>
<reference evidence="4" key="1">
    <citation type="submission" date="2016-08" db="EMBL/GenBank/DDBJ databases">
        <authorList>
            <person name="Merda D."/>
            <person name="Briand M."/>
            <person name="Taghouti G."/>
            <person name="Carrere S."/>
            <person name="Gouzy J."/>
            <person name="Portier P."/>
            <person name="Jacques M.-A."/>
            <person name="Fischer-Le Saux M."/>
        </authorList>
    </citation>
    <scope>NUCLEOTIDE SEQUENCE [LARGE SCALE GENOMIC DNA]</scope>
    <source>
        <strain evidence="4">CFBP1817</strain>
    </source>
</reference>
<dbReference type="Proteomes" id="UP000239939">
    <property type="component" value="Unassembled WGS sequence"/>
</dbReference>
<keyword evidence="4" id="KW-1185">Reference proteome</keyword>
<evidence type="ECO:0000313" key="4">
    <source>
        <dbReference type="Proteomes" id="UP000239939"/>
    </source>
</evidence>
<dbReference type="Pfam" id="PF00072">
    <property type="entry name" value="Response_reg"/>
    <property type="match status" value="1"/>
</dbReference>
<keyword evidence="1" id="KW-0597">Phosphoprotein</keyword>
<proteinExistence type="predicted"/>
<feature type="modified residue" description="4-aspartylphosphate" evidence="1">
    <location>
        <position position="83"/>
    </location>
</feature>
<evidence type="ECO:0000313" key="3">
    <source>
        <dbReference type="EMBL" id="PPU94036.1"/>
    </source>
</evidence>
<evidence type="ECO:0000256" key="1">
    <source>
        <dbReference type="PROSITE-ProRule" id="PRU00169"/>
    </source>
</evidence>
<dbReference type="Gene3D" id="3.40.50.2300">
    <property type="match status" value="1"/>
</dbReference>
<dbReference type="PROSITE" id="PS50110">
    <property type="entry name" value="RESPONSE_REGULATORY"/>
    <property type="match status" value="1"/>
</dbReference>
<dbReference type="AlphaFoldDB" id="A0A2S7EP62"/>
<dbReference type="InterPro" id="IPR001789">
    <property type="entry name" value="Sig_transdc_resp-reg_receiver"/>
</dbReference>
<evidence type="ECO:0000259" key="2">
    <source>
        <dbReference type="PROSITE" id="PS50110"/>
    </source>
</evidence>
<gene>
    <name evidence="3" type="ORF">XpopCFBP1817_10220</name>
</gene>
<dbReference type="SUPFAM" id="SSF52172">
    <property type="entry name" value="CheY-like"/>
    <property type="match status" value="1"/>
</dbReference>
<accession>A0A2S7EP62</accession>